<dbReference type="EMBL" id="FWXZ01000001">
    <property type="protein sequence ID" value="SMC35723.1"/>
    <property type="molecule type" value="Genomic_DNA"/>
</dbReference>
<accession>A0AC61PHJ4</accession>
<organism evidence="1 2">
    <name type="scientific">Aristaeella lactis</name>
    <dbReference type="NCBI Taxonomy" id="3046383"/>
    <lineage>
        <taxon>Bacteria</taxon>
        <taxon>Bacillati</taxon>
        <taxon>Bacillota</taxon>
        <taxon>Clostridia</taxon>
        <taxon>Eubacteriales</taxon>
        <taxon>Aristaeellaceae</taxon>
        <taxon>Aristaeella</taxon>
    </lineage>
</organism>
<name>A0AC61PHJ4_9FIRM</name>
<protein>
    <submittedName>
        <fullName evidence="1">Cyclic lactone autoinducer peptide</fullName>
    </submittedName>
</protein>
<evidence type="ECO:0000313" key="2">
    <source>
        <dbReference type="Proteomes" id="UP000192328"/>
    </source>
</evidence>
<keyword evidence="2" id="KW-1185">Reference proteome</keyword>
<evidence type="ECO:0000313" key="1">
    <source>
        <dbReference type="EMBL" id="SMC35723.1"/>
    </source>
</evidence>
<proteinExistence type="predicted"/>
<gene>
    <name evidence="1" type="ORF">SAMN06297397_0229</name>
</gene>
<dbReference type="Proteomes" id="UP000192328">
    <property type="component" value="Unassembled WGS sequence"/>
</dbReference>
<comment type="caution">
    <text evidence="1">The sequence shown here is derived from an EMBL/GenBank/DDBJ whole genome shotgun (WGS) entry which is preliminary data.</text>
</comment>
<reference evidence="1" key="1">
    <citation type="submission" date="2017-04" db="EMBL/GenBank/DDBJ databases">
        <authorList>
            <person name="Varghese N."/>
            <person name="Submissions S."/>
        </authorList>
    </citation>
    <scope>NUCLEOTIDE SEQUENCE</scope>
    <source>
        <strain evidence="1">WTE2008</strain>
    </source>
</reference>
<sequence length="49" mass="5443">MKKKLIGILVYLASAASVFALILGRISAARACTYCYYQPKVPDCMKQED</sequence>